<dbReference type="Pfam" id="PF13581">
    <property type="entry name" value="HATPase_c_2"/>
    <property type="match status" value="1"/>
</dbReference>
<gene>
    <name evidence="2" type="ORF">ADA01nite_28390</name>
</gene>
<proteinExistence type="predicted"/>
<name>A0A511V951_9BACL</name>
<dbReference type="OrthoDB" id="2679616at2"/>
<dbReference type="InterPro" id="IPR036890">
    <property type="entry name" value="HATPase_C_sf"/>
</dbReference>
<reference evidence="2 3" key="1">
    <citation type="submission" date="2019-07" db="EMBL/GenBank/DDBJ databases">
        <title>Whole genome shotgun sequence of Aneurinibacillus danicus NBRC 102444.</title>
        <authorList>
            <person name="Hosoyama A."/>
            <person name="Uohara A."/>
            <person name="Ohji S."/>
            <person name="Ichikawa N."/>
        </authorList>
    </citation>
    <scope>NUCLEOTIDE SEQUENCE [LARGE SCALE GENOMIC DNA]</scope>
    <source>
        <strain evidence="2 3">NBRC 102444</strain>
    </source>
</reference>
<dbReference type="RefSeq" id="WP_146810915.1">
    <property type="nucleotide sequence ID" value="NZ_BJXX01000129.1"/>
</dbReference>
<keyword evidence="3" id="KW-1185">Reference proteome</keyword>
<comment type="caution">
    <text evidence="2">The sequence shown here is derived from an EMBL/GenBank/DDBJ whole genome shotgun (WGS) entry which is preliminary data.</text>
</comment>
<sequence length="133" mass="15414">MLTYDFHDLTRENLKKYVDHVLHDICSHLSLTENCLLHYSLQLSIWEILVNIIDHNPQAASTHPTHITVLWTDSEIILRIVNKGGCFDWHKHLATGLPSPEQVRGRGLYIIKSISKHFSFDERGETAIIIFDR</sequence>
<protein>
    <recommendedName>
        <fullName evidence="1">Histidine kinase/HSP90-like ATPase domain-containing protein</fullName>
    </recommendedName>
</protein>
<organism evidence="2 3">
    <name type="scientific">Aneurinibacillus danicus</name>
    <dbReference type="NCBI Taxonomy" id="267746"/>
    <lineage>
        <taxon>Bacteria</taxon>
        <taxon>Bacillati</taxon>
        <taxon>Bacillota</taxon>
        <taxon>Bacilli</taxon>
        <taxon>Bacillales</taxon>
        <taxon>Paenibacillaceae</taxon>
        <taxon>Aneurinibacillus group</taxon>
        <taxon>Aneurinibacillus</taxon>
    </lineage>
</organism>
<dbReference type="AlphaFoldDB" id="A0A511V951"/>
<dbReference type="Proteomes" id="UP000321157">
    <property type="component" value="Unassembled WGS sequence"/>
</dbReference>
<feature type="domain" description="Histidine kinase/HSP90-like ATPase" evidence="1">
    <location>
        <begin position="12"/>
        <end position="127"/>
    </location>
</feature>
<dbReference type="EMBL" id="BJXX01000129">
    <property type="protein sequence ID" value="GEN35379.1"/>
    <property type="molecule type" value="Genomic_DNA"/>
</dbReference>
<evidence type="ECO:0000259" key="1">
    <source>
        <dbReference type="Pfam" id="PF13581"/>
    </source>
</evidence>
<accession>A0A511V951</accession>
<dbReference type="Gene3D" id="3.30.565.10">
    <property type="entry name" value="Histidine kinase-like ATPase, C-terminal domain"/>
    <property type="match status" value="1"/>
</dbReference>
<evidence type="ECO:0000313" key="3">
    <source>
        <dbReference type="Proteomes" id="UP000321157"/>
    </source>
</evidence>
<evidence type="ECO:0000313" key="2">
    <source>
        <dbReference type="EMBL" id="GEN35379.1"/>
    </source>
</evidence>
<dbReference type="InterPro" id="IPR003594">
    <property type="entry name" value="HATPase_dom"/>
</dbReference>
<dbReference type="SUPFAM" id="SSF55874">
    <property type="entry name" value="ATPase domain of HSP90 chaperone/DNA topoisomerase II/histidine kinase"/>
    <property type="match status" value="1"/>
</dbReference>
<dbReference type="CDD" id="cd16936">
    <property type="entry name" value="HATPase_RsbW-like"/>
    <property type="match status" value="1"/>
</dbReference>